<evidence type="ECO:0000313" key="1">
    <source>
        <dbReference type="EMBL" id="CUV08231.1"/>
    </source>
</evidence>
<proteinExistence type="predicted"/>
<name>A0A170QBS1_9ZZZZ</name>
<reference evidence="1" key="1">
    <citation type="submission" date="2015-10" db="EMBL/GenBank/DDBJ databases">
        <authorList>
            <person name="Gilbert D.G."/>
        </authorList>
    </citation>
    <scope>NUCLEOTIDE SEQUENCE</scope>
</reference>
<gene>
    <name evidence="1" type="ORF">MGWOODY_Mmi1378</name>
</gene>
<sequence>MISKLNKTECIVITLILTTLVTRYVSIGNSKFINAYILLAKIKIIEYYLEEIFM</sequence>
<organism evidence="1">
    <name type="scientific">hydrothermal vent metagenome</name>
    <dbReference type="NCBI Taxonomy" id="652676"/>
    <lineage>
        <taxon>unclassified sequences</taxon>
        <taxon>metagenomes</taxon>
        <taxon>ecological metagenomes</taxon>
    </lineage>
</organism>
<dbReference type="EMBL" id="FAXC01000030">
    <property type="protein sequence ID" value="CUV08231.1"/>
    <property type="molecule type" value="Genomic_DNA"/>
</dbReference>
<protein>
    <submittedName>
        <fullName evidence="1">Uncharacterized protein</fullName>
    </submittedName>
</protein>
<accession>A0A170QBS1</accession>
<dbReference type="AlphaFoldDB" id="A0A170QBS1"/>